<name>A0A9D2RWM9_9FIRM</name>
<dbReference type="InterPro" id="IPR023811">
    <property type="entry name" value="CHP04076"/>
</dbReference>
<reference evidence="1" key="1">
    <citation type="journal article" date="2021" name="PeerJ">
        <title>Extensive microbial diversity within the chicken gut microbiome revealed by metagenomics and culture.</title>
        <authorList>
            <person name="Gilroy R."/>
            <person name="Ravi A."/>
            <person name="Getino M."/>
            <person name="Pursley I."/>
            <person name="Horton D.L."/>
            <person name="Alikhan N.F."/>
            <person name="Baker D."/>
            <person name="Gharbi K."/>
            <person name="Hall N."/>
            <person name="Watson M."/>
            <person name="Adriaenssens E.M."/>
            <person name="Foster-Nyarko E."/>
            <person name="Jarju S."/>
            <person name="Secka A."/>
            <person name="Antonio M."/>
            <person name="Oren A."/>
            <person name="Chaudhuri R.R."/>
            <person name="La Ragione R."/>
            <person name="Hildebrand F."/>
            <person name="Pallen M.J."/>
        </authorList>
    </citation>
    <scope>NUCLEOTIDE SEQUENCE</scope>
    <source>
        <strain evidence="1">ChiSjej1B19-5720</strain>
    </source>
</reference>
<organism evidence="1 2">
    <name type="scientific">Candidatus Blautia faecavium</name>
    <dbReference type="NCBI Taxonomy" id="2838487"/>
    <lineage>
        <taxon>Bacteria</taxon>
        <taxon>Bacillati</taxon>
        <taxon>Bacillota</taxon>
        <taxon>Clostridia</taxon>
        <taxon>Lachnospirales</taxon>
        <taxon>Lachnospiraceae</taxon>
        <taxon>Blautia</taxon>
    </lineage>
</organism>
<dbReference type="AlphaFoldDB" id="A0A9D2RWM9"/>
<protein>
    <submittedName>
        <fullName evidence="1">TIGR04076 family protein</fullName>
    </submittedName>
</protein>
<dbReference type="EMBL" id="DWYZ01000148">
    <property type="protein sequence ID" value="HJB28679.1"/>
    <property type="molecule type" value="Genomic_DNA"/>
</dbReference>
<comment type="caution">
    <text evidence="1">The sequence shown here is derived from an EMBL/GenBank/DDBJ whole genome shotgun (WGS) entry which is preliminary data.</text>
</comment>
<sequence length="138" mass="15536">MQHKVKVTVLDKKLYTELQKEYCAVPNSGKCPCYYVGDEFIFCRNDEQDDFWHCGEGTLVKSGQPDEGCLQSPGTAHCGTKGVPFCSEAWDAIARYIYTGLQGGSIMRGWMKEENTMIACCNDGTRPVIFKIERIDCE</sequence>
<proteinExistence type="predicted"/>
<reference evidence="1" key="2">
    <citation type="submission" date="2021-04" db="EMBL/GenBank/DDBJ databases">
        <authorList>
            <person name="Gilroy R."/>
        </authorList>
    </citation>
    <scope>NUCLEOTIDE SEQUENCE</scope>
    <source>
        <strain evidence="1">ChiSjej1B19-5720</strain>
    </source>
</reference>
<evidence type="ECO:0000313" key="2">
    <source>
        <dbReference type="Proteomes" id="UP000823842"/>
    </source>
</evidence>
<accession>A0A9D2RWM9</accession>
<gene>
    <name evidence="1" type="ORF">IAA06_07780</name>
</gene>
<dbReference type="Proteomes" id="UP000823842">
    <property type="component" value="Unassembled WGS sequence"/>
</dbReference>
<evidence type="ECO:0000313" key="1">
    <source>
        <dbReference type="EMBL" id="HJB28679.1"/>
    </source>
</evidence>
<dbReference type="NCBIfam" id="TIGR04076">
    <property type="entry name" value="TIGR04076 family protein"/>
    <property type="match status" value="1"/>
</dbReference>